<sequence length="843" mass="89781">MNLLQRAKESGRCAPSFLIDENMKNDDGFESDLLGLLALGTGFTLSSDPTVSSAFTSILKKAKGIDTVPGTDENHKKAVLELRRVLISALVGGTPKSNPSVDRVLETDYLLEVKNWLEEILKDYVGGVDMLLHLLKNIAELPVTTSMVKQSGLGKLVGSIEKHRICSGPNAGNIQERIELVKSSWKASVKARKIAEGSSQPALKITIDSKRPVPETSSAPSPSAKRAKVSDSPAKSSSSLSSLLTKMTASSKQGQTNGVKADAAKTTWESNNSVSPQATHKKKKTSVRVKWADHFGGDLAESRLIEGENIAQEPAASTESWSDRKKRDREKEKKLLLTMKKAKLLDEDDEDLEPAVPGMKATVGWKTPALLLELPDVPKPQLNSTQVTAQNQRNQTVTAAIYSTDNNVPSSPAPLSDIEQAIDMTAQSSAIVAKMPFFASHQAEAAAPAPTNEIARQYQPEYAPPPPEAAPPAPAGATLDFVQTLGLPLFLVGQDTQALQTLASSPGLLNSFVDSTGMYDQARLLSLVQTLTGAPAPPPAAPPAMYPPHVPPAAVSSPYRPGGGYPSYPEPSLGGSKFANPLRPPTGLRNGGDEGNLHVSGYGPMTTQADLIALFSPFVVVNEVVMKGTFAFVNTSDPVNAQRAREALTGSIVGGQPIRINQAQRKGRESGPPSRSNFPTHSPYGPAGGAPTQNFPFAAPGAPPNPPPPPQLFQPQPTSVDDVRDSRGNAPTKNLFVAGYGPGTSEAQMRQIFSQHCNVVGVVLKGNFTFVNTGSREDAVKAREMLQGNVINGGPLRINFAKETGRLGTSFDLTYNQQSGPNGARRPPNQPQLPPPVSYYGRN</sequence>
<feature type="compositionally biased region" description="Low complexity" evidence="3">
    <location>
        <begin position="565"/>
        <end position="576"/>
    </location>
</feature>
<dbReference type="InterPro" id="IPR035979">
    <property type="entry name" value="RBD_domain_sf"/>
</dbReference>
<proteinExistence type="predicted"/>
<feature type="region of interest" description="Disordered" evidence="3">
    <location>
        <begin position="565"/>
        <end position="601"/>
    </location>
</feature>
<feature type="compositionally biased region" description="Pro residues" evidence="3">
    <location>
        <begin position="701"/>
        <end position="712"/>
    </location>
</feature>
<name>A0A7S3KW00_9STRA</name>
<dbReference type="InterPro" id="IPR017923">
    <property type="entry name" value="TFIIS_N"/>
</dbReference>
<dbReference type="Gene3D" id="1.20.930.10">
    <property type="entry name" value="Conserved domain common to transcription factors TFIIS, elongin A, CRSP70"/>
    <property type="match status" value="1"/>
</dbReference>
<dbReference type="AlphaFoldDB" id="A0A7S3KW00"/>
<feature type="domain" description="RRM" evidence="4">
    <location>
        <begin position="733"/>
        <end position="803"/>
    </location>
</feature>
<feature type="domain" description="TFIIS N-terminal" evidence="5">
    <location>
        <begin position="111"/>
        <end position="192"/>
    </location>
</feature>
<dbReference type="PANTHER" id="PTHR48038:SF1">
    <property type="entry name" value="RIBONUCLEOPROTEIN RB97D"/>
    <property type="match status" value="1"/>
</dbReference>
<feature type="region of interest" description="Disordered" evidence="3">
    <location>
        <begin position="817"/>
        <end position="843"/>
    </location>
</feature>
<feature type="compositionally biased region" description="Basic and acidic residues" evidence="3">
    <location>
        <begin position="321"/>
        <end position="331"/>
    </location>
</feature>
<dbReference type="SMART" id="SM00360">
    <property type="entry name" value="RRM"/>
    <property type="match status" value="2"/>
</dbReference>
<dbReference type="PANTHER" id="PTHR48038">
    <property type="entry name" value="RIBONUCLEOPROTEIN RB97D"/>
    <property type="match status" value="1"/>
</dbReference>
<dbReference type="GO" id="GO:0003723">
    <property type="term" value="F:RNA binding"/>
    <property type="evidence" value="ECO:0007669"/>
    <property type="project" value="UniProtKB-UniRule"/>
</dbReference>
<dbReference type="PROSITE" id="PS50102">
    <property type="entry name" value="RRM"/>
    <property type="match status" value="2"/>
</dbReference>
<feature type="compositionally biased region" description="Low complexity" evidence="3">
    <location>
        <begin position="217"/>
        <end position="252"/>
    </location>
</feature>
<dbReference type="InterPro" id="IPR012677">
    <property type="entry name" value="Nucleotide-bd_a/b_plait_sf"/>
</dbReference>
<evidence type="ECO:0008006" key="7">
    <source>
        <dbReference type="Google" id="ProtNLM"/>
    </source>
</evidence>
<dbReference type="EMBL" id="HBIM01000630">
    <property type="protein sequence ID" value="CAE0402249.1"/>
    <property type="molecule type" value="Transcribed_RNA"/>
</dbReference>
<evidence type="ECO:0000313" key="6">
    <source>
        <dbReference type="EMBL" id="CAE0402249.1"/>
    </source>
</evidence>
<protein>
    <recommendedName>
        <fullName evidence="7">TFIIS N-terminal domain-containing protein</fullName>
    </recommendedName>
</protein>
<feature type="region of interest" description="Disordered" evidence="3">
    <location>
        <begin position="303"/>
        <end position="331"/>
    </location>
</feature>
<dbReference type="PROSITE" id="PS51319">
    <property type="entry name" value="TFIIS_N"/>
    <property type="match status" value="1"/>
</dbReference>
<dbReference type="SUPFAM" id="SSF47676">
    <property type="entry name" value="Conserved domain common to transcription factors TFIIS, elongin A, CRSP70"/>
    <property type="match status" value="1"/>
</dbReference>
<evidence type="ECO:0000259" key="4">
    <source>
        <dbReference type="PROSITE" id="PS50102"/>
    </source>
</evidence>
<feature type="compositionally biased region" description="Pro residues" evidence="3">
    <location>
        <begin position="828"/>
        <end position="837"/>
    </location>
</feature>
<feature type="domain" description="RRM" evidence="4">
    <location>
        <begin position="595"/>
        <end position="665"/>
    </location>
</feature>
<evidence type="ECO:0000256" key="1">
    <source>
        <dbReference type="PROSITE-ProRule" id="PRU00176"/>
    </source>
</evidence>
<comment type="subcellular location">
    <subcellularLocation>
        <location evidence="2">Nucleus</location>
    </subcellularLocation>
</comment>
<feature type="region of interest" description="Disordered" evidence="3">
    <location>
        <begin position="650"/>
        <end position="737"/>
    </location>
</feature>
<dbReference type="InterPro" id="IPR000504">
    <property type="entry name" value="RRM_dom"/>
</dbReference>
<feature type="compositionally biased region" description="Polar residues" evidence="3">
    <location>
        <begin position="267"/>
        <end position="278"/>
    </location>
</feature>
<evidence type="ECO:0000256" key="3">
    <source>
        <dbReference type="SAM" id="MobiDB-lite"/>
    </source>
</evidence>
<accession>A0A7S3KW00</accession>
<dbReference type="GO" id="GO:0005634">
    <property type="term" value="C:nucleus"/>
    <property type="evidence" value="ECO:0007669"/>
    <property type="project" value="UniProtKB-SubCell"/>
</dbReference>
<feature type="region of interest" description="Disordered" evidence="3">
    <location>
        <begin position="202"/>
        <end position="287"/>
    </location>
</feature>
<organism evidence="6">
    <name type="scientific">Amphora coffeiformis</name>
    <dbReference type="NCBI Taxonomy" id="265554"/>
    <lineage>
        <taxon>Eukaryota</taxon>
        <taxon>Sar</taxon>
        <taxon>Stramenopiles</taxon>
        <taxon>Ochrophyta</taxon>
        <taxon>Bacillariophyta</taxon>
        <taxon>Bacillariophyceae</taxon>
        <taxon>Bacillariophycidae</taxon>
        <taxon>Thalassiophysales</taxon>
        <taxon>Catenulaceae</taxon>
        <taxon>Amphora</taxon>
    </lineage>
</organism>
<dbReference type="InterPro" id="IPR035441">
    <property type="entry name" value="TFIIS/LEDGF_dom_sf"/>
</dbReference>
<dbReference type="Gene3D" id="3.30.70.330">
    <property type="match status" value="2"/>
</dbReference>
<dbReference type="SUPFAM" id="SSF54928">
    <property type="entry name" value="RNA-binding domain, RBD"/>
    <property type="match status" value="1"/>
</dbReference>
<reference evidence="6" key="1">
    <citation type="submission" date="2021-01" db="EMBL/GenBank/DDBJ databases">
        <authorList>
            <person name="Corre E."/>
            <person name="Pelletier E."/>
            <person name="Niang G."/>
            <person name="Scheremetjew M."/>
            <person name="Finn R."/>
            <person name="Kale V."/>
            <person name="Holt S."/>
            <person name="Cochrane G."/>
            <person name="Meng A."/>
            <person name="Brown T."/>
            <person name="Cohen L."/>
        </authorList>
    </citation>
    <scope>NUCLEOTIDE SEQUENCE</scope>
    <source>
        <strain evidence="6">CCMP127</strain>
    </source>
</reference>
<keyword evidence="2" id="KW-0539">Nucleus</keyword>
<keyword evidence="1" id="KW-0694">RNA-binding</keyword>
<gene>
    <name evidence="6" type="ORF">ACOF00016_LOCUS543</name>
</gene>
<evidence type="ECO:0000259" key="5">
    <source>
        <dbReference type="PROSITE" id="PS51319"/>
    </source>
</evidence>
<evidence type="ECO:0000256" key="2">
    <source>
        <dbReference type="PROSITE-ProRule" id="PRU00649"/>
    </source>
</evidence>